<evidence type="ECO:0000313" key="2">
    <source>
        <dbReference type="Proteomes" id="UP000785679"/>
    </source>
</evidence>
<protein>
    <submittedName>
        <fullName evidence="1">Uncharacterized protein</fullName>
    </submittedName>
</protein>
<proteinExistence type="predicted"/>
<dbReference type="AlphaFoldDB" id="A0A8J8P1Z9"/>
<dbReference type="Proteomes" id="UP000785679">
    <property type="component" value="Unassembled WGS sequence"/>
</dbReference>
<reference evidence="1" key="1">
    <citation type="submission" date="2019-06" db="EMBL/GenBank/DDBJ databases">
        <authorList>
            <person name="Zheng W."/>
        </authorList>
    </citation>
    <scope>NUCLEOTIDE SEQUENCE</scope>
    <source>
        <strain evidence="1">QDHG01</strain>
    </source>
</reference>
<name>A0A8J8P1Z9_HALGN</name>
<gene>
    <name evidence="1" type="ORF">FGO68_gene12604</name>
</gene>
<sequence>MFGGPNQWSYFDQIDYHANYLVGVGSSLDPAISGNAYTSNNWRPVIIAYSSSNFDYQWGKIFDVTDQGFYGVKINRYGDKVAVSSQYKNLYIIVLNIANGNILSTTHLTTIDNSNKYHRKLLLLDTGDILLGDNVNIYKIDPSNPTAALKYTTTNYKTIWLQNSSDEVYLHVFQLNSAQNKCLISIVFTANLTSIHQNEVQCTGTELNQNLQMGYCKLTQQEDLIVFQIGTKFFRIITEYLVGFPHTASMMKDSSNPDLQAKGLLCINASILYSLMYGNYATQSNRLLIAEANFQTNKITYRRYLQAATEINIGVIYEFDKFFIASSGQNI</sequence>
<comment type="caution">
    <text evidence="1">The sequence shown here is derived from an EMBL/GenBank/DDBJ whole genome shotgun (WGS) entry which is preliminary data.</text>
</comment>
<organism evidence="1 2">
    <name type="scientific">Halteria grandinella</name>
    <dbReference type="NCBI Taxonomy" id="5974"/>
    <lineage>
        <taxon>Eukaryota</taxon>
        <taxon>Sar</taxon>
        <taxon>Alveolata</taxon>
        <taxon>Ciliophora</taxon>
        <taxon>Intramacronucleata</taxon>
        <taxon>Spirotrichea</taxon>
        <taxon>Stichotrichia</taxon>
        <taxon>Sporadotrichida</taxon>
        <taxon>Halteriidae</taxon>
        <taxon>Halteria</taxon>
    </lineage>
</organism>
<accession>A0A8J8P1Z9</accession>
<dbReference type="EMBL" id="RRYP01001416">
    <property type="protein sequence ID" value="TNV85981.1"/>
    <property type="molecule type" value="Genomic_DNA"/>
</dbReference>
<keyword evidence="2" id="KW-1185">Reference proteome</keyword>
<evidence type="ECO:0000313" key="1">
    <source>
        <dbReference type="EMBL" id="TNV85981.1"/>
    </source>
</evidence>